<dbReference type="Proteomes" id="UP001497472">
    <property type="component" value="Unassembled WGS sequence"/>
</dbReference>
<sequence length="318" mass="36033">MEPNSTTTLQVTISGDPAPPPPTVILMRLRPLDNSGPGWHRPEPPPLTVRLLAVTRLPKLLVMPKQLIVRICALDLPANDILRIRKRLRVMNTGSGPLQAFAITECPWFIRVAQEQCDAKCLDPGPGSTVLNLDLLARSSTEIAIEVTIVTEEMWPKPQEDYERRRCITNELRFFDDQNIFLMSLPLQLVVEYPQISVEPRKIDFGYVMDGDRRNTFFTVMQTSFSATMEVVVECLGKDYQTWPPNLTLAPRCRERVYVQYIARYQVSPVEGLVKIRAFGSPGSWCAVAVQLRAQTSLDRATHLPVHDHTDDSHLLFD</sequence>
<name>A0AAV1K2H7_9NEOP</name>
<proteinExistence type="predicted"/>
<keyword evidence="2" id="KW-1185">Reference proteome</keyword>
<evidence type="ECO:0000313" key="2">
    <source>
        <dbReference type="Proteomes" id="UP001497472"/>
    </source>
</evidence>
<accession>A0AAV1K2H7</accession>
<organism evidence="1 2">
    <name type="scientific">Leptosia nina</name>
    <dbReference type="NCBI Taxonomy" id="320188"/>
    <lineage>
        <taxon>Eukaryota</taxon>
        <taxon>Metazoa</taxon>
        <taxon>Ecdysozoa</taxon>
        <taxon>Arthropoda</taxon>
        <taxon>Hexapoda</taxon>
        <taxon>Insecta</taxon>
        <taxon>Pterygota</taxon>
        <taxon>Neoptera</taxon>
        <taxon>Endopterygota</taxon>
        <taxon>Lepidoptera</taxon>
        <taxon>Glossata</taxon>
        <taxon>Ditrysia</taxon>
        <taxon>Papilionoidea</taxon>
        <taxon>Pieridae</taxon>
        <taxon>Pierinae</taxon>
        <taxon>Leptosia</taxon>
    </lineage>
</organism>
<reference evidence="1 2" key="1">
    <citation type="submission" date="2023-11" db="EMBL/GenBank/DDBJ databases">
        <authorList>
            <person name="Okamura Y."/>
        </authorList>
    </citation>
    <scope>NUCLEOTIDE SEQUENCE [LARGE SCALE GENOMIC DNA]</scope>
</reference>
<evidence type="ECO:0000313" key="1">
    <source>
        <dbReference type="EMBL" id="CAK1554565.1"/>
    </source>
</evidence>
<dbReference type="AlphaFoldDB" id="A0AAV1K2H7"/>
<dbReference type="EMBL" id="CAVLEF010000278">
    <property type="protein sequence ID" value="CAK1554565.1"/>
    <property type="molecule type" value="Genomic_DNA"/>
</dbReference>
<comment type="caution">
    <text evidence="1">The sequence shown here is derived from an EMBL/GenBank/DDBJ whole genome shotgun (WGS) entry which is preliminary data.</text>
</comment>
<gene>
    <name evidence="1" type="ORF">LNINA_LOCUS13471</name>
</gene>
<protein>
    <submittedName>
        <fullName evidence="1">Uncharacterized protein</fullName>
    </submittedName>
</protein>